<evidence type="ECO:0000313" key="8">
    <source>
        <dbReference type="Proteomes" id="UP000030380"/>
    </source>
</evidence>
<name>A0A0A3AU18_9PAST</name>
<evidence type="ECO:0000256" key="1">
    <source>
        <dbReference type="ARBA" id="ARBA00022617"/>
    </source>
</evidence>
<keyword evidence="5" id="KW-0732">Signal</keyword>
<dbReference type="STRING" id="505317.OA57_03130"/>
<organism evidence="7 8">
    <name type="scientific">Chelonobacter oris</name>
    <dbReference type="NCBI Taxonomy" id="505317"/>
    <lineage>
        <taxon>Bacteria</taxon>
        <taxon>Pseudomonadati</taxon>
        <taxon>Pseudomonadota</taxon>
        <taxon>Gammaproteobacteria</taxon>
        <taxon>Pasteurellales</taxon>
        <taxon>Pasteurellaceae</taxon>
        <taxon>Chelonobacter</taxon>
    </lineage>
</organism>
<dbReference type="GO" id="GO:0046872">
    <property type="term" value="F:metal ion binding"/>
    <property type="evidence" value="ECO:0007669"/>
    <property type="project" value="UniProtKB-KW"/>
</dbReference>
<evidence type="ECO:0000313" key="7">
    <source>
        <dbReference type="EMBL" id="KGQ71232.1"/>
    </source>
</evidence>
<proteinExistence type="predicted"/>
<evidence type="ECO:0000256" key="2">
    <source>
        <dbReference type="ARBA" id="ARBA00022723"/>
    </source>
</evidence>
<evidence type="ECO:0000256" key="3">
    <source>
        <dbReference type="ARBA" id="ARBA00023004"/>
    </source>
</evidence>
<accession>A0A0A3AU18</accession>
<dbReference type="AlphaFoldDB" id="A0A0A3AU18"/>
<dbReference type="InterPro" id="IPR036909">
    <property type="entry name" value="Cyt_c-like_dom_sf"/>
</dbReference>
<dbReference type="Gene3D" id="1.10.760.10">
    <property type="entry name" value="Cytochrome c-like domain"/>
    <property type="match status" value="1"/>
</dbReference>
<dbReference type="GO" id="GO:0009055">
    <property type="term" value="F:electron transfer activity"/>
    <property type="evidence" value="ECO:0007669"/>
    <property type="project" value="InterPro"/>
</dbReference>
<keyword evidence="3 4" id="KW-0408">Iron</keyword>
<reference evidence="7 8" key="1">
    <citation type="submission" date="2014-11" db="EMBL/GenBank/DDBJ databases">
        <title>Draft genome sequence of Chelonobacter oris 1662T, associated with respiratory disease in Hermann's Tortoises.</title>
        <authorList>
            <person name="Kudirkiene E."/>
            <person name="Hansen M.J."/>
            <person name="Bojesen A.M."/>
        </authorList>
    </citation>
    <scope>NUCLEOTIDE SEQUENCE [LARGE SCALE GENOMIC DNA]</scope>
    <source>
        <strain evidence="7 8">1662</strain>
    </source>
</reference>
<comment type="caution">
    <text evidence="7">The sequence shown here is derived from an EMBL/GenBank/DDBJ whole genome shotgun (WGS) entry which is preliminary data.</text>
</comment>
<gene>
    <name evidence="7" type="ORF">OA57_03130</name>
</gene>
<dbReference type="Proteomes" id="UP000030380">
    <property type="component" value="Unassembled WGS sequence"/>
</dbReference>
<sequence>MRFHIFTLSGLLAAALLTAQSAVADADIAKGKRTYQQTCAMCHGRHAEKQALDTSAVIAGMPHTEIVIALEKRKNGEIEGGGNTVKARLTEQDMQNIAAYIETLGK</sequence>
<keyword evidence="2 4" id="KW-0479">Metal-binding</keyword>
<feature type="domain" description="Cytochrome c" evidence="6">
    <location>
        <begin position="26"/>
        <end position="105"/>
    </location>
</feature>
<dbReference type="RefSeq" id="WP_034613285.1">
    <property type="nucleotide sequence ID" value="NZ_JSUM01000003.1"/>
</dbReference>
<feature type="signal peptide" evidence="5">
    <location>
        <begin position="1"/>
        <end position="24"/>
    </location>
</feature>
<dbReference type="InterPro" id="IPR009056">
    <property type="entry name" value="Cyt_c-like_dom"/>
</dbReference>
<keyword evidence="1 4" id="KW-0349">Heme</keyword>
<feature type="chain" id="PRO_5002009241" description="Cytochrome c domain-containing protein" evidence="5">
    <location>
        <begin position="25"/>
        <end position="106"/>
    </location>
</feature>
<protein>
    <recommendedName>
        <fullName evidence="6">Cytochrome c domain-containing protein</fullName>
    </recommendedName>
</protein>
<evidence type="ECO:0000256" key="5">
    <source>
        <dbReference type="SAM" id="SignalP"/>
    </source>
</evidence>
<evidence type="ECO:0000256" key="4">
    <source>
        <dbReference type="PROSITE-ProRule" id="PRU00433"/>
    </source>
</evidence>
<dbReference type="GO" id="GO:0020037">
    <property type="term" value="F:heme binding"/>
    <property type="evidence" value="ECO:0007669"/>
    <property type="project" value="InterPro"/>
</dbReference>
<keyword evidence="8" id="KW-1185">Reference proteome</keyword>
<dbReference type="Pfam" id="PF00034">
    <property type="entry name" value="Cytochrom_C"/>
    <property type="match status" value="1"/>
</dbReference>
<dbReference type="EMBL" id="JSUM01000003">
    <property type="protein sequence ID" value="KGQ71232.1"/>
    <property type="molecule type" value="Genomic_DNA"/>
</dbReference>
<evidence type="ECO:0000259" key="6">
    <source>
        <dbReference type="PROSITE" id="PS51007"/>
    </source>
</evidence>
<dbReference type="PROSITE" id="PS51007">
    <property type="entry name" value="CYTC"/>
    <property type="match status" value="1"/>
</dbReference>
<dbReference type="SUPFAM" id="SSF46626">
    <property type="entry name" value="Cytochrome c"/>
    <property type="match status" value="1"/>
</dbReference>